<name>A0AAV5GEN7_9BASI</name>
<feature type="region of interest" description="Disordered" evidence="1">
    <location>
        <begin position="120"/>
        <end position="193"/>
    </location>
</feature>
<evidence type="ECO:0000256" key="2">
    <source>
        <dbReference type="SAM" id="SignalP"/>
    </source>
</evidence>
<keyword evidence="4" id="KW-1185">Reference proteome</keyword>
<feature type="signal peptide" evidence="2">
    <location>
        <begin position="1"/>
        <end position="23"/>
    </location>
</feature>
<protein>
    <submittedName>
        <fullName evidence="3">Uncharacterized protein</fullName>
    </submittedName>
</protein>
<gene>
    <name evidence="3" type="ORF">Rhopal_000769-T1</name>
</gene>
<feature type="compositionally biased region" description="Low complexity" evidence="1">
    <location>
        <begin position="123"/>
        <end position="174"/>
    </location>
</feature>
<dbReference type="Proteomes" id="UP001342314">
    <property type="component" value="Unassembled WGS sequence"/>
</dbReference>
<keyword evidence="2" id="KW-0732">Signal</keyword>
<comment type="caution">
    <text evidence="3">The sequence shown here is derived from an EMBL/GenBank/DDBJ whole genome shotgun (WGS) entry which is preliminary data.</text>
</comment>
<accession>A0AAV5GEN7</accession>
<organism evidence="3 4">
    <name type="scientific">Rhodotorula paludigena</name>
    <dbReference type="NCBI Taxonomy" id="86838"/>
    <lineage>
        <taxon>Eukaryota</taxon>
        <taxon>Fungi</taxon>
        <taxon>Dikarya</taxon>
        <taxon>Basidiomycota</taxon>
        <taxon>Pucciniomycotina</taxon>
        <taxon>Microbotryomycetes</taxon>
        <taxon>Sporidiobolales</taxon>
        <taxon>Sporidiobolaceae</taxon>
        <taxon>Rhodotorula</taxon>
    </lineage>
</organism>
<evidence type="ECO:0000313" key="4">
    <source>
        <dbReference type="Proteomes" id="UP001342314"/>
    </source>
</evidence>
<feature type="chain" id="PRO_5043618791" evidence="2">
    <location>
        <begin position="24"/>
        <end position="216"/>
    </location>
</feature>
<evidence type="ECO:0000256" key="1">
    <source>
        <dbReference type="SAM" id="MobiDB-lite"/>
    </source>
</evidence>
<evidence type="ECO:0000313" key="3">
    <source>
        <dbReference type="EMBL" id="GJN87814.1"/>
    </source>
</evidence>
<proteinExistence type="predicted"/>
<dbReference type="AlphaFoldDB" id="A0AAV5GEN7"/>
<sequence length="216" mass="20529">MSRPSSTRAAALCALLFSLGVAAQNQVATPQSIYQCTPASVSYTCVSPPCTVVARPSDDPGSSLATLGEVNDQSGSVSWRPVDAPEGTSVTFWITDSNGATISSAPITVAAGSDDCLNGGGSSASAGGASSSGSSASTDASSTGATSSGRGTSSAASTAGTSTASHSGASTASGDEASETASPSSDSKDGDNSAAGLAIKGSALFAGIIGLAAMLA</sequence>
<reference evidence="3 4" key="1">
    <citation type="submission" date="2021-12" db="EMBL/GenBank/DDBJ databases">
        <title>High titer production of polyol ester of fatty acids by Rhodotorula paludigena BS15 towards product separation-free biomass refinery.</title>
        <authorList>
            <person name="Mano J."/>
            <person name="Ono H."/>
            <person name="Tanaka T."/>
            <person name="Naito K."/>
            <person name="Sushida H."/>
            <person name="Ike M."/>
            <person name="Tokuyasu K."/>
            <person name="Kitaoka M."/>
        </authorList>
    </citation>
    <scope>NUCLEOTIDE SEQUENCE [LARGE SCALE GENOMIC DNA]</scope>
    <source>
        <strain evidence="3 4">BS15</strain>
    </source>
</reference>
<dbReference type="EMBL" id="BQKY01000002">
    <property type="protein sequence ID" value="GJN87814.1"/>
    <property type="molecule type" value="Genomic_DNA"/>
</dbReference>